<dbReference type="AlphaFoldDB" id="A0AAD7T1D9"/>
<evidence type="ECO:0000313" key="3">
    <source>
        <dbReference type="Proteomes" id="UP001221898"/>
    </source>
</evidence>
<organism evidence="2 3">
    <name type="scientific">Aldrovandia affinis</name>
    <dbReference type="NCBI Taxonomy" id="143900"/>
    <lineage>
        <taxon>Eukaryota</taxon>
        <taxon>Metazoa</taxon>
        <taxon>Chordata</taxon>
        <taxon>Craniata</taxon>
        <taxon>Vertebrata</taxon>
        <taxon>Euteleostomi</taxon>
        <taxon>Actinopterygii</taxon>
        <taxon>Neopterygii</taxon>
        <taxon>Teleostei</taxon>
        <taxon>Notacanthiformes</taxon>
        <taxon>Halosauridae</taxon>
        <taxon>Aldrovandia</taxon>
    </lineage>
</organism>
<name>A0AAD7T1D9_9TELE</name>
<evidence type="ECO:0000313" key="2">
    <source>
        <dbReference type="EMBL" id="KAJ8412598.1"/>
    </source>
</evidence>
<gene>
    <name evidence="2" type="ORF">AAFF_G00129340</name>
</gene>
<feature type="region of interest" description="Disordered" evidence="1">
    <location>
        <begin position="80"/>
        <end position="100"/>
    </location>
</feature>
<proteinExistence type="predicted"/>
<dbReference type="EMBL" id="JAINUG010000019">
    <property type="protein sequence ID" value="KAJ8412598.1"/>
    <property type="molecule type" value="Genomic_DNA"/>
</dbReference>
<keyword evidence="3" id="KW-1185">Reference proteome</keyword>
<comment type="caution">
    <text evidence="2">The sequence shown here is derived from an EMBL/GenBank/DDBJ whole genome shotgun (WGS) entry which is preliminary data.</text>
</comment>
<protein>
    <submittedName>
        <fullName evidence="2">Uncharacterized protein</fullName>
    </submittedName>
</protein>
<reference evidence="2" key="1">
    <citation type="journal article" date="2023" name="Science">
        <title>Genome structures resolve the early diversification of teleost fishes.</title>
        <authorList>
            <person name="Parey E."/>
            <person name="Louis A."/>
            <person name="Montfort J."/>
            <person name="Bouchez O."/>
            <person name="Roques C."/>
            <person name="Iampietro C."/>
            <person name="Lluch J."/>
            <person name="Castinel A."/>
            <person name="Donnadieu C."/>
            <person name="Desvignes T."/>
            <person name="Floi Bucao C."/>
            <person name="Jouanno E."/>
            <person name="Wen M."/>
            <person name="Mejri S."/>
            <person name="Dirks R."/>
            <person name="Jansen H."/>
            <person name="Henkel C."/>
            <person name="Chen W.J."/>
            <person name="Zahm M."/>
            <person name="Cabau C."/>
            <person name="Klopp C."/>
            <person name="Thompson A.W."/>
            <person name="Robinson-Rechavi M."/>
            <person name="Braasch I."/>
            <person name="Lecointre G."/>
            <person name="Bobe J."/>
            <person name="Postlethwait J.H."/>
            <person name="Berthelot C."/>
            <person name="Roest Crollius H."/>
            <person name="Guiguen Y."/>
        </authorList>
    </citation>
    <scope>NUCLEOTIDE SEQUENCE</scope>
    <source>
        <strain evidence="2">NC1722</strain>
    </source>
</reference>
<dbReference type="Proteomes" id="UP001221898">
    <property type="component" value="Unassembled WGS sequence"/>
</dbReference>
<accession>A0AAD7T1D9</accession>
<sequence>MLRSRAPRLLLYPKRLPPPPHKCAVSYRLLVRLRCRRYYGGGGGRGLSKSGYPPWEHPVFRRVELAPSFKTGRLCQKSRSRSRSWSGDQQFGRGSVEGNCSSEAAPVTATAPTHQMRQLSHCHCGLQSQGGPITGCKGRVQCGCSGGGW</sequence>
<evidence type="ECO:0000256" key="1">
    <source>
        <dbReference type="SAM" id="MobiDB-lite"/>
    </source>
</evidence>